<reference evidence="14" key="1">
    <citation type="submission" date="2015-12" db="EMBL/GenBank/DDBJ databases">
        <title>Update maize B73 reference genome by single molecule sequencing technologies.</title>
        <authorList>
            <consortium name="Maize Genome Sequencing Project"/>
            <person name="Ware D."/>
        </authorList>
    </citation>
    <scope>NUCLEOTIDE SEQUENCE [LARGE SCALE GENOMIC DNA]</scope>
    <source>
        <tissue evidence="14">Seedling</tissue>
    </source>
</reference>
<protein>
    <submittedName>
        <fullName evidence="14">Peroxidase 54</fullName>
    </submittedName>
</protein>
<dbReference type="GO" id="GO:0046872">
    <property type="term" value="F:metal ion binding"/>
    <property type="evidence" value="ECO:0007669"/>
    <property type="project" value="UniProtKB-KW"/>
</dbReference>
<accession>A0A1D6KAW2</accession>
<name>A0A1D6KAW2_MAIZE</name>
<dbReference type="Gene3D" id="1.10.520.10">
    <property type="match status" value="2"/>
</dbReference>
<dbReference type="EMBL" id="CM007647">
    <property type="protein sequence ID" value="ONM00548.1"/>
    <property type="molecule type" value="Genomic_DNA"/>
</dbReference>
<dbReference type="AlphaFoldDB" id="A0A1D6KAW2"/>
<dbReference type="GO" id="GO:0006979">
    <property type="term" value="P:response to oxidative stress"/>
    <property type="evidence" value="ECO:0007669"/>
    <property type="project" value="InterPro"/>
</dbReference>
<dbReference type="Gene3D" id="1.10.420.10">
    <property type="entry name" value="Peroxidase, domain 2"/>
    <property type="match status" value="1"/>
</dbReference>
<keyword evidence="4 14" id="KW-0575">Peroxidase</keyword>
<keyword evidence="10" id="KW-0376">Hydrogen peroxide</keyword>
<dbReference type="GO" id="GO:0140825">
    <property type="term" value="F:lactoperoxidase activity"/>
    <property type="evidence" value="ECO:0007669"/>
    <property type="project" value="UniProtKB-EC"/>
</dbReference>
<keyword evidence="8" id="KW-0560">Oxidoreductase</keyword>
<evidence type="ECO:0000256" key="4">
    <source>
        <dbReference type="ARBA" id="ARBA00022559"/>
    </source>
</evidence>
<dbReference type="PANTHER" id="PTHR31388:SF52">
    <property type="entry name" value="PEROXIDASE"/>
    <property type="match status" value="1"/>
</dbReference>
<evidence type="ECO:0000256" key="12">
    <source>
        <dbReference type="RuleBase" id="RU004241"/>
    </source>
</evidence>
<organism evidence="14">
    <name type="scientific">Zea mays</name>
    <name type="common">Maize</name>
    <dbReference type="NCBI Taxonomy" id="4577"/>
    <lineage>
        <taxon>Eukaryota</taxon>
        <taxon>Viridiplantae</taxon>
        <taxon>Streptophyta</taxon>
        <taxon>Embryophyta</taxon>
        <taxon>Tracheophyta</taxon>
        <taxon>Spermatophyta</taxon>
        <taxon>Magnoliopsida</taxon>
        <taxon>Liliopsida</taxon>
        <taxon>Poales</taxon>
        <taxon>Poaceae</taxon>
        <taxon>PACMAD clade</taxon>
        <taxon>Panicoideae</taxon>
        <taxon>Andropogonodae</taxon>
        <taxon>Andropogoneae</taxon>
        <taxon>Tripsacinae</taxon>
        <taxon>Zea</taxon>
    </lineage>
</organism>
<feature type="binding site" evidence="11">
    <location>
        <position position="77"/>
    </location>
    <ligand>
        <name>Ca(2+)</name>
        <dbReference type="ChEBI" id="CHEBI:29108"/>
        <label>2</label>
    </ligand>
</feature>
<keyword evidence="7 11" id="KW-0106">Calcium</keyword>
<evidence type="ECO:0000256" key="7">
    <source>
        <dbReference type="ARBA" id="ARBA00022837"/>
    </source>
</evidence>
<keyword evidence="5" id="KW-0349">Heme</keyword>
<evidence type="ECO:0000256" key="9">
    <source>
        <dbReference type="ARBA" id="ARBA00023004"/>
    </source>
</evidence>
<dbReference type="SUPFAM" id="SSF48113">
    <property type="entry name" value="Heme-dependent peroxidases"/>
    <property type="match status" value="2"/>
</dbReference>
<dbReference type="PANTHER" id="PTHR31388">
    <property type="entry name" value="PEROXIDASE 72-RELATED"/>
    <property type="match status" value="1"/>
</dbReference>
<dbReference type="InterPro" id="IPR000823">
    <property type="entry name" value="Peroxidase_pln"/>
</dbReference>
<evidence type="ECO:0000256" key="3">
    <source>
        <dbReference type="ARBA" id="ARBA00004613"/>
    </source>
</evidence>
<keyword evidence="9" id="KW-0408">Iron</keyword>
<evidence type="ECO:0000256" key="1">
    <source>
        <dbReference type="ARBA" id="ARBA00000189"/>
    </source>
</evidence>
<sequence>MVSSSSSPSATAAAVVLAVALMTTTCFHGATAQLCEDYYDSTCPDAYDIVKQVLVDAVQSDTRIFASLIRLHFHDLDPTTPDTFDNNYYTNIEVNRGILNSDQELKSSPLAQGTTAPIVDQFAASQDDFFASFAQSMINMGNIKPLTDPSRGEVRTNCRRVN</sequence>
<evidence type="ECO:0000313" key="14">
    <source>
        <dbReference type="EMBL" id="ONM00548.1"/>
    </source>
</evidence>
<comment type="similarity">
    <text evidence="12">Belongs to the peroxidase family.</text>
</comment>
<dbReference type="GO" id="GO:0005576">
    <property type="term" value="C:extracellular region"/>
    <property type="evidence" value="ECO:0007669"/>
    <property type="project" value="UniProtKB-SubCell"/>
</dbReference>
<dbReference type="Pfam" id="PF00141">
    <property type="entry name" value="peroxidase"/>
    <property type="match status" value="1"/>
</dbReference>
<feature type="binding site" evidence="11">
    <location>
        <position position="80"/>
    </location>
    <ligand>
        <name>Ca(2+)</name>
        <dbReference type="ChEBI" id="CHEBI:29108"/>
        <label>2</label>
    </ligand>
</feature>
<evidence type="ECO:0000256" key="2">
    <source>
        <dbReference type="ARBA" id="ARBA00001970"/>
    </source>
</evidence>
<dbReference type="GO" id="GO:0020037">
    <property type="term" value="F:heme binding"/>
    <property type="evidence" value="ECO:0007669"/>
    <property type="project" value="InterPro"/>
</dbReference>
<comment type="cofactor">
    <cofactor evidence="11">
        <name>Ca(2+)</name>
        <dbReference type="ChEBI" id="CHEBI:29108"/>
    </cofactor>
    <text evidence="11">Binds 2 calcium ions per subunit.</text>
</comment>
<dbReference type="PROSITE" id="PS50873">
    <property type="entry name" value="PEROXIDASE_4"/>
    <property type="match status" value="1"/>
</dbReference>
<feature type="domain" description="Plant heme peroxidase family profile" evidence="13">
    <location>
        <begin position="19"/>
        <end position="162"/>
    </location>
</feature>
<evidence type="ECO:0000256" key="6">
    <source>
        <dbReference type="ARBA" id="ARBA00022723"/>
    </source>
</evidence>
<dbReference type="InterPro" id="IPR002016">
    <property type="entry name" value="Haem_peroxidase"/>
</dbReference>
<comment type="cofactor">
    <cofactor evidence="2">
        <name>heme b</name>
        <dbReference type="ChEBI" id="CHEBI:60344"/>
    </cofactor>
</comment>
<evidence type="ECO:0000256" key="11">
    <source>
        <dbReference type="PIRSR" id="PIRSR600823-3"/>
    </source>
</evidence>
<proteinExistence type="inferred from homology"/>
<comment type="subcellular location">
    <subcellularLocation>
        <location evidence="3">Secreted</location>
    </subcellularLocation>
</comment>
<evidence type="ECO:0000256" key="5">
    <source>
        <dbReference type="ARBA" id="ARBA00022617"/>
    </source>
</evidence>
<evidence type="ECO:0000256" key="8">
    <source>
        <dbReference type="ARBA" id="ARBA00023002"/>
    </source>
</evidence>
<dbReference type="InterPro" id="IPR010255">
    <property type="entry name" value="Haem_peroxidase_sf"/>
</dbReference>
<gene>
    <name evidence="14" type="ORF">ZEAMMB73_Zm00001d030199</name>
</gene>
<feature type="binding site" evidence="11">
    <location>
        <position position="85"/>
    </location>
    <ligand>
        <name>Ca(2+)</name>
        <dbReference type="ChEBI" id="CHEBI:29108"/>
        <label>2</label>
    </ligand>
</feature>
<dbReference type="GO" id="GO:0042744">
    <property type="term" value="P:hydrogen peroxide catabolic process"/>
    <property type="evidence" value="ECO:0007669"/>
    <property type="project" value="UniProtKB-KW"/>
</dbReference>
<evidence type="ECO:0000256" key="10">
    <source>
        <dbReference type="ARBA" id="ARBA00023324"/>
    </source>
</evidence>
<evidence type="ECO:0000259" key="13">
    <source>
        <dbReference type="PROSITE" id="PS50873"/>
    </source>
</evidence>
<comment type="catalytic activity">
    <reaction evidence="1">
        <text>2 a phenolic donor + H2O2 = 2 a phenolic radical donor + 2 H2O</text>
        <dbReference type="Rhea" id="RHEA:56136"/>
        <dbReference type="ChEBI" id="CHEBI:15377"/>
        <dbReference type="ChEBI" id="CHEBI:16240"/>
        <dbReference type="ChEBI" id="CHEBI:139520"/>
        <dbReference type="ChEBI" id="CHEBI:139521"/>
        <dbReference type="EC" id="1.11.1.7"/>
    </reaction>
</comment>
<keyword evidence="6 11" id="KW-0479">Metal-binding</keyword>